<keyword evidence="6" id="KW-0328">Glycosyltransferase</keyword>
<feature type="transmembrane region" description="Helical" evidence="5">
    <location>
        <begin position="214"/>
        <end position="240"/>
    </location>
</feature>
<sequence>MSIPNSNVNAKGKKTASFPYSLYMYFIQLRPRQWTKNLLVFAALIFSIKKSNLDMLFHSIAGFFLFCFVSSCVYILNDFVDREADRQHPDKRHRPMASGAIHPAGALLLGAAMLVFSLFAAFSFSPLFSLLLLVYFLLNVGYSFQFKHIVIIDVLIVASGFVLRAIGGGLVIGVALTPWFLICTLLLSIFLAISKRRHEVHSLQTGKGAHRKVLDFYSVELLNQLNSVVTTATIMSYALFTFTSGHTIHLMWTLIFVLYGVFRYLYLIHMENKGGKPEKVLFEDRHILVTVMLYAFSVVLILIYLE</sequence>
<dbReference type="InterPro" id="IPR044878">
    <property type="entry name" value="UbiA_sf"/>
</dbReference>
<dbReference type="GO" id="GO:0016020">
    <property type="term" value="C:membrane"/>
    <property type="evidence" value="ECO:0007669"/>
    <property type="project" value="UniProtKB-SubCell"/>
</dbReference>
<dbReference type="GO" id="GO:0016757">
    <property type="term" value="F:glycosyltransferase activity"/>
    <property type="evidence" value="ECO:0007669"/>
    <property type="project" value="UniProtKB-KW"/>
</dbReference>
<reference evidence="6 7" key="1">
    <citation type="journal article" date="2007" name="Int. J. Syst. Evol. Microbiol.">
        <title>Paenibacillus ginsengarvi sp. nov., isolated from soil from ginseng cultivation.</title>
        <authorList>
            <person name="Yoon M.H."/>
            <person name="Ten L.N."/>
            <person name="Im W.T."/>
        </authorList>
    </citation>
    <scope>NUCLEOTIDE SEQUENCE [LARGE SCALE GENOMIC DNA]</scope>
    <source>
        <strain evidence="6 7">KCTC 13059</strain>
    </source>
</reference>
<accession>A0A3B0CN57</accession>
<evidence type="ECO:0000313" key="6">
    <source>
        <dbReference type="EMBL" id="RKN86178.1"/>
    </source>
</evidence>
<keyword evidence="2 5" id="KW-0812">Transmembrane</keyword>
<name>A0A3B0CN57_9BACL</name>
<feature type="transmembrane region" description="Helical" evidence="5">
    <location>
        <begin position="287"/>
        <end position="305"/>
    </location>
</feature>
<dbReference type="AlphaFoldDB" id="A0A3B0CN57"/>
<evidence type="ECO:0000256" key="4">
    <source>
        <dbReference type="ARBA" id="ARBA00023136"/>
    </source>
</evidence>
<dbReference type="InterPro" id="IPR050475">
    <property type="entry name" value="Prenyltransferase_related"/>
</dbReference>
<dbReference type="EC" id="2.4.2.45" evidence="6"/>
<feature type="transmembrane region" description="Helical" evidence="5">
    <location>
        <begin position="124"/>
        <end position="142"/>
    </location>
</feature>
<keyword evidence="4 5" id="KW-0472">Membrane</keyword>
<dbReference type="GO" id="GO:0016765">
    <property type="term" value="F:transferase activity, transferring alkyl or aryl (other than methyl) groups"/>
    <property type="evidence" value="ECO:0007669"/>
    <property type="project" value="InterPro"/>
</dbReference>
<dbReference type="OrthoDB" id="9803632at2"/>
<comment type="subcellular location">
    <subcellularLocation>
        <location evidence="1">Membrane</location>
        <topology evidence="1">Multi-pass membrane protein</topology>
    </subcellularLocation>
</comment>
<evidence type="ECO:0000313" key="7">
    <source>
        <dbReference type="Proteomes" id="UP000282311"/>
    </source>
</evidence>
<feature type="transmembrane region" description="Helical" evidence="5">
    <location>
        <begin position="149"/>
        <end position="166"/>
    </location>
</feature>
<gene>
    <name evidence="6" type="ORF">D7M11_03985</name>
</gene>
<dbReference type="NCBIfam" id="NF008977">
    <property type="entry name" value="PRK12324.1-2"/>
    <property type="match status" value="1"/>
</dbReference>
<protein>
    <submittedName>
        <fullName evidence="6">Decaprenyl-phosphate phosphoribosyltransferase</fullName>
        <ecNumber evidence="6">2.4.2.45</ecNumber>
    </submittedName>
</protein>
<feature type="transmembrane region" description="Helical" evidence="5">
    <location>
        <begin position="55"/>
        <end position="76"/>
    </location>
</feature>
<dbReference type="Pfam" id="PF01040">
    <property type="entry name" value="UbiA"/>
    <property type="match status" value="1"/>
</dbReference>
<dbReference type="EMBL" id="RBAH01000002">
    <property type="protein sequence ID" value="RKN86178.1"/>
    <property type="molecule type" value="Genomic_DNA"/>
</dbReference>
<dbReference type="NCBIfam" id="NF008978">
    <property type="entry name" value="PRK12324.1-4"/>
    <property type="match status" value="1"/>
</dbReference>
<keyword evidence="7" id="KW-1185">Reference proteome</keyword>
<feature type="transmembrane region" description="Helical" evidence="5">
    <location>
        <begin position="172"/>
        <end position="193"/>
    </location>
</feature>
<comment type="caution">
    <text evidence="6">The sequence shown here is derived from an EMBL/GenBank/DDBJ whole genome shotgun (WGS) entry which is preliminary data.</text>
</comment>
<dbReference type="PANTHER" id="PTHR42723">
    <property type="entry name" value="CHLOROPHYLL SYNTHASE"/>
    <property type="match status" value="1"/>
</dbReference>
<evidence type="ECO:0000256" key="2">
    <source>
        <dbReference type="ARBA" id="ARBA00022692"/>
    </source>
</evidence>
<dbReference type="Proteomes" id="UP000282311">
    <property type="component" value="Unassembled WGS sequence"/>
</dbReference>
<proteinExistence type="predicted"/>
<feature type="transmembrane region" description="Helical" evidence="5">
    <location>
        <begin position="246"/>
        <end position="266"/>
    </location>
</feature>
<evidence type="ECO:0000256" key="1">
    <source>
        <dbReference type="ARBA" id="ARBA00004141"/>
    </source>
</evidence>
<keyword evidence="6" id="KW-0808">Transferase</keyword>
<organism evidence="6 7">
    <name type="scientific">Paenibacillus ginsengarvi</name>
    <dbReference type="NCBI Taxonomy" id="400777"/>
    <lineage>
        <taxon>Bacteria</taxon>
        <taxon>Bacillati</taxon>
        <taxon>Bacillota</taxon>
        <taxon>Bacilli</taxon>
        <taxon>Bacillales</taxon>
        <taxon>Paenibacillaceae</taxon>
        <taxon>Paenibacillus</taxon>
    </lineage>
</organism>
<evidence type="ECO:0000256" key="3">
    <source>
        <dbReference type="ARBA" id="ARBA00022989"/>
    </source>
</evidence>
<dbReference type="PANTHER" id="PTHR42723:SF1">
    <property type="entry name" value="CHLOROPHYLL SYNTHASE, CHLOROPLASTIC"/>
    <property type="match status" value="1"/>
</dbReference>
<evidence type="ECO:0000256" key="5">
    <source>
        <dbReference type="SAM" id="Phobius"/>
    </source>
</evidence>
<dbReference type="Gene3D" id="1.10.357.140">
    <property type="entry name" value="UbiA prenyltransferase"/>
    <property type="match status" value="1"/>
</dbReference>
<dbReference type="CDD" id="cd13963">
    <property type="entry name" value="PT_UbiA_2"/>
    <property type="match status" value="1"/>
</dbReference>
<dbReference type="InterPro" id="IPR000537">
    <property type="entry name" value="UbiA_prenyltransferase"/>
</dbReference>
<feature type="transmembrane region" description="Helical" evidence="5">
    <location>
        <begin position="97"/>
        <end position="118"/>
    </location>
</feature>
<keyword evidence="3 5" id="KW-1133">Transmembrane helix</keyword>